<dbReference type="Proteomes" id="UP000005444">
    <property type="component" value="Chromosome"/>
</dbReference>
<dbReference type="Pfam" id="PF13529">
    <property type="entry name" value="Peptidase_C39_2"/>
    <property type="match status" value="1"/>
</dbReference>
<evidence type="ECO:0000256" key="1">
    <source>
        <dbReference type="ARBA" id="ARBA00022729"/>
    </source>
</evidence>
<sequence length="853" mass="92928">MRERKVHFKMYKVGCGWTIAAIATFGVGIGALQGNAHADNVSDKIDPSITTNQVSSSAATNSQAKIAVQSSSTSISSASVSEKSNSVASQAPNSSNGAVKTSSVATSSVATKTLGSSTSVATATSKTNSNAVTSVVASGAAMAQASTQNKQQVVVKQNKVTPVNAVNTASTTTNNHQKKVDGFTIDTTYQLSDKQGSDEKTKNNIIVAHAAGEYLSAKQFALSEKNNWNVNDAYVQYFIGDGGKIYSIGEEGYVAWGAGEWANENAPVQIELAQTYSQSQFNQDYKVYVNFLRDRAKAWNIPLTLDDSTYRGIKTHVWITDHVWGTHVDPYGYLASHGISANQFKYDIENGFVTKPVVPTTPATSVLTGFTKENGVFVNGTVAISMHEAPSTGSKTVAVLNPSKSVTYDAYKDVNGYVWVHYKSGDKDIFIPTHPTGTANNVWGTFKDISATNSSKTSSDSYVQKKIGNNWYLVNQAGKHATGFQVIADQHKTVYYNFQGQMQYGQQHLNNNWYFFKPGSGAMQTGFVKLNTNQTNDGPKTVYYAANGQMQYGQQHLNNHWYFFKPGSGAMQTGFVKLNTNQTNDGPKTVYYAANGQMQYGQQHLNNHWYFFKPGSGAMQTGFVKLNTNQTNDGPKTVYYASNGQMIYGNQIINNKSYSFNTTSGAMENESNTVSKVLGVQYISQEEAGAPMGCEAASALEALHYSGHVTNYNLSQFIKTMPIAKNGNPYDGFGGTPFKVTYGIYQSIFPSALTPWVNKFASAKNISGTNIDGIISEIKAGHPVISWITLNYQPAVWDKYSWGWGVDNAHVVTVDGYNGNSLHIVDPENGVYWISKAAFERSYNYMKFAVSVH</sequence>
<dbReference type="InterPro" id="IPR018337">
    <property type="entry name" value="Cell_wall/Cho-bd_repeat"/>
</dbReference>
<dbReference type="InterPro" id="IPR039564">
    <property type="entry name" value="Peptidase_C39-like"/>
</dbReference>
<dbReference type="AlphaFoldDB" id="G8PD05"/>
<dbReference type="Gene3D" id="3.90.70.10">
    <property type="entry name" value="Cysteine proteinases"/>
    <property type="match status" value="1"/>
</dbReference>
<dbReference type="InterPro" id="IPR022263">
    <property type="entry name" value="KxYKxGKxW"/>
</dbReference>
<protein>
    <submittedName>
        <fullName evidence="4">N-acetylmuramoyl-L-alanine amidase family protein</fullName>
    </submittedName>
</protein>
<dbReference type="Gene3D" id="2.10.270.10">
    <property type="entry name" value="Cholin Binding"/>
    <property type="match status" value="2"/>
</dbReference>
<dbReference type="Gene3D" id="2.30.30.40">
    <property type="entry name" value="SH3 Domains"/>
    <property type="match status" value="1"/>
</dbReference>
<dbReference type="Pfam" id="PF01510">
    <property type="entry name" value="Amidase_2"/>
    <property type="match status" value="1"/>
</dbReference>
<dbReference type="eggNOG" id="COG5263">
    <property type="taxonomic scope" value="Bacteria"/>
</dbReference>
<evidence type="ECO:0000256" key="2">
    <source>
        <dbReference type="ARBA" id="ARBA00022737"/>
    </source>
</evidence>
<dbReference type="SMART" id="SM00644">
    <property type="entry name" value="Ami_2"/>
    <property type="match status" value="1"/>
</dbReference>
<dbReference type="GO" id="GO:0009253">
    <property type="term" value="P:peptidoglycan catabolic process"/>
    <property type="evidence" value="ECO:0007669"/>
    <property type="project" value="InterPro"/>
</dbReference>
<evidence type="ECO:0000313" key="5">
    <source>
        <dbReference type="Proteomes" id="UP000005444"/>
    </source>
</evidence>
<keyword evidence="5" id="KW-1185">Reference proteome</keyword>
<dbReference type="SUPFAM" id="SSF69360">
    <property type="entry name" value="Cell wall binding repeat"/>
    <property type="match status" value="2"/>
</dbReference>
<reference evidence="4 5" key="1">
    <citation type="journal article" date="2012" name="J. Bacteriol.">
        <title>Complete Genome Sequence of the Beer Spoilage Organism Pediococcus claussenii ATCC BAA-344T.</title>
        <authorList>
            <person name="Pittet V."/>
            <person name="Abegunde T."/>
            <person name="Marfleet T."/>
            <person name="Haakensen M."/>
            <person name="Morrow K."/>
            <person name="Jayaprakash T."/>
            <person name="Schroeder K."/>
            <person name="Trost B."/>
            <person name="Byrns S."/>
            <person name="Bergsveinson J."/>
            <person name="Kusalik A."/>
            <person name="Ziola B."/>
        </authorList>
    </citation>
    <scope>NUCLEOTIDE SEQUENCE [LARGE SCALE GENOMIC DNA]</scope>
    <source>
        <strain evidence="4 5">ATCC BAA-344</strain>
    </source>
</reference>
<dbReference type="InterPro" id="IPR036505">
    <property type="entry name" value="Amidase/PGRP_sf"/>
</dbReference>
<accession>G8PD05</accession>
<proteinExistence type="predicted"/>
<organism evidence="4 5">
    <name type="scientific">Pediococcus claussenii (strain ATCC BAA-344 / DSM 14800 / JCM 18046 / KCTC 3811 / LMG 21948 / P06)</name>
    <dbReference type="NCBI Taxonomy" id="701521"/>
    <lineage>
        <taxon>Bacteria</taxon>
        <taxon>Bacillati</taxon>
        <taxon>Bacillota</taxon>
        <taxon>Bacilli</taxon>
        <taxon>Lactobacillales</taxon>
        <taxon>Lactobacillaceae</taxon>
        <taxon>Pediococcus</taxon>
    </lineage>
</organism>
<evidence type="ECO:0000259" key="3">
    <source>
        <dbReference type="SMART" id="SM00644"/>
    </source>
</evidence>
<dbReference type="eggNOG" id="COG5632">
    <property type="taxonomic scope" value="Bacteria"/>
</dbReference>
<evidence type="ECO:0000313" key="4">
    <source>
        <dbReference type="EMBL" id="AEV95140.1"/>
    </source>
</evidence>
<dbReference type="InterPro" id="IPR002502">
    <property type="entry name" value="Amidase_domain"/>
</dbReference>
<dbReference type="Pfam" id="PF19258">
    <property type="entry name" value="KxYKxGKxW_sig"/>
    <property type="match status" value="1"/>
</dbReference>
<dbReference type="CDD" id="cd06583">
    <property type="entry name" value="PGRP"/>
    <property type="match status" value="1"/>
</dbReference>
<dbReference type="EMBL" id="CP003137">
    <property type="protein sequence ID" value="AEV95140.1"/>
    <property type="molecule type" value="Genomic_DNA"/>
</dbReference>
<dbReference type="PATRIC" id="fig|701521.8.peg.818"/>
<keyword evidence="1" id="KW-0732">Signal</keyword>
<name>G8PD05_PEDCP</name>
<gene>
    <name evidence="4" type="ordered locus">PECL_867</name>
</gene>
<dbReference type="NCBIfam" id="TIGR03715">
    <property type="entry name" value="KxYKxGKxW"/>
    <property type="match status" value="1"/>
</dbReference>
<dbReference type="HOGENOM" id="CLU_334594_0_0_9"/>
<feature type="domain" description="N-acetylmuramoyl-L-alanine amidase" evidence="3">
    <location>
        <begin position="192"/>
        <end position="331"/>
    </location>
</feature>
<dbReference type="SUPFAM" id="SSF55846">
    <property type="entry name" value="N-acetylmuramoyl-L-alanine amidase-like"/>
    <property type="match status" value="1"/>
</dbReference>
<dbReference type="eggNOG" id="COG4990">
    <property type="taxonomic scope" value="Bacteria"/>
</dbReference>
<dbReference type="PANTHER" id="PTHR37806">
    <property type="entry name" value="LMO0724 PROTEIN"/>
    <property type="match status" value="1"/>
</dbReference>
<keyword evidence="2" id="KW-0677">Repeat</keyword>
<dbReference type="KEGG" id="pce:PECL_867"/>
<dbReference type="GO" id="GO:0008745">
    <property type="term" value="F:N-acetylmuramoyl-L-alanine amidase activity"/>
    <property type="evidence" value="ECO:0007669"/>
    <property type="project" value="InterPro"/>
</dbReference>
<dbReference type="PANTHER" id="PTHR37806:SF1">
    <property type="entry name" value="PEPTIDASE C39-LIKE DOMAIN-CONTAINING PROTEIN"/>
    <property type="match status" value="1"/>
</dbReference>
<dbReference type="Gene3D" id="3.40.80.10">
    <property type="entry name" value="Peptidoglycan recognition protein-like"/>
    <property type="match status" value="1"/>
</dbReference>
<dbReference type="Pfam" id="PF19127">
    <property type="entry name" value="Choline_bind_3"/>
    <property type="match status" value="1"/>
</dbReference>